<gene>
    <name evidence="2" type="ORF">N7539_004214</name>
</gene>
<reference evidence="2" key="2">
    <citation type="journal article" date="2023" name="IMA Fungus">
        <title>Comparative genomic study of the Penicillium genus elucidates a diverse pangenome and 15 lateral gene transfer events.</title>
        <authorList>
            <person name="Petersen C."/>
            <person name="Sorensen T."/>
            <person name="Nielsen M.R."/>
            <person name="Sondergaard T.E."/>
            <person name="Sorensen J.L."/>
            <person name="Fitzpatrick D.A."/>
            <person name="Frisvad J.C."/>
            <person name="Nielsen K.L."/>
        </authorList>
    </citation>
    <scope>NUCLEOTIDE SEQUENCE</scope>
    <source>
        <strain evidence="2">IBT 30728</strain>
    </source>
</reference>
<keyword evidence="3" id="KW-1185">Reference proteome</keyword>
<dbReference type="Gene3D" id="3.20.20.70">
    <property type="entry name" value="Aldolase class I"/>
    <property type="match status" value="1"/>
</dbReference>
<sequence>MDPPAQNITSSSSGGLFAPFFIRSQIKNLKAEKRLNMPRPTTREEVLARLVKTVAQGWIIVGAGAGTYTIACQPEIYEGIERARLTHYLLGTGLSAKSVENGGCDLILVYNSGRFRMAGRGSLAGLMPYSDANQVVVEMAAEVLPVVKNTPVLAGVCGTDPFREMRTFLSELKRIGFVGVQNFPTVGLIDGQFRQNLEETEMGYDREVEMIKIAHELNLFTTPYVFTPDDAIAMAQAGADMVVAHAGLTTSGDIGARSGRSLEDCVKFVQDIRDAAHQINPEILVLCHGGPIARPSDAEFVLSRTKGVHGFFGASSMERLPVEIAIKENAAEFKRLRVRLE</sequence>
<dbReference type="InterPro" id="IPR009215">
    <property type="entry name" value="TIM-br_IGPS-like"/>
</dbReference>
<dbReference type="InterPro" id="IPR051353">
    <property type="entry name" value="Tobamovirus_resist_UPF0261"/>
</dbReference>
<dbReference type="AlphaFoldDB" id="A0A9W9XDD7"/>
<evidence type="ECO:0000313" key="3">
    <source>
        <dbReference type="Proteomes" id="UP001148312"/>
    </source>
</evidence>
<dbReference type="InterPro" id="IPR015813">
    <property type="entry name" value="Pyrv/PenolPyrv_kinase-like_dom"/>
</dbReference>
<name>A0A9W9XDD7_9EURO</name>
<dbReference type="PANTHER" id="PTHR31862:SF1">
    <property type="entry name" value="UPF0261 DOMAIN PROTEIN (AFU_ORTHOLOGUE AFUA_1G10120)"/>
    <property type="match status" value="1"/>
</dbReference>
<feature type="domain" description="TIM-barrel" evidence="1">
    <location>
        <begin position="90"/>
        <end position="335"/>
    </location>
</feature>
<dbReference type="EMBL" id="JAPWDQ010000004">
    <property type="protein sequence ID" value="KAJ5489324.1"/>
    <property type="molecule type" value="Genomic_DNA"/>
</dbReference>
<dbReference type="PANTHER" id="PTHR31862">
    <property type="entry name" value="UPF0261 DOMAIN PROTEIN (AFU_ORTHOLOGUE AFUA_1G10120)"/>
    <property type="match status" value="1"/>
</dbReference>
<evidence type="ECO:0000259" key="1">
    <source>
        <dbReference type="Pfam" id="PF09370"/>
    </source>
</evidence>
<evidence type="ECO:0000313" key="2">
    <source>
        <dbReference type="EMBL" id="KAJ5489324.1"/>
    </source>
</evidence>
<reference evidence="2" key="1">
    <citation type="submission" date="2022-12" db="EMBL/GenBank/DDBJ databases">
        <authorList>
            <person name="Petersen C."/>
        </authorList>
    </citation>
    <scope>NUCLEOTIDE SEQUENCE</scope>
    <source>
        <strain evidence="2">IBT 30728</strain>
    </source>
</reference>
<proteinExistence type="predicted"/>
<accession>A0A9W9XDD7</accession>
<comment type="caution">
    <text evidence="2">The sequence shown here is derived from an EMBL/GenBank/DDBJ whole genome shotgun (WGS) entry which is preliminary data.</text>
</comment>
<organism evidence="2 3">
    <name type="scientific">Penicillium diatomitis</name>
    <dbReference type="NCBI Taxonomy" id="2819901"/>
    <lineage>
        <taxon>Eukaryota</taxon>
        <taxon>Fungi</taxon>
        <taxon>Dikarya</taxon>
        <taxon>Ascomycota</taxon>
        <taxon>Pezizomycotina</taxon>
        <taxon>Eurotiomycetes</taxon>
        <taxon>Eurotiomycetidae</taxon>
        <taxon>Eurotiales</taxon>
        <taxon>Aspergillaceae</taxon>
        <taxon>Penicillium</taxon>
    </lineage>
</organism>
<dbReference type="Gene3D" id="1.20.5.460">
    <property type="entry name" value="Single helix bin"/>
    <property type="match status" value="1"/>
</dbReference>
<dbReference type="RefSeq" id="XP_056791357.1">
    <property type="nucleotide sequence ID" value="XM_056933816.1"/>
</dbReference>
<dbReference type="GO" id="GO:0003824">
    <property type="term" value="F:catalytic activity"/>
    <property type="evidence" value="ECO:0007669"/>
    <property type="project" value="InterPro"/>
</dbReference>
<protein>
    <recommendedName>
        <fullName evidence="1">TIM-barrel domain-containing protein</fullName>
    </recommendedName>
</protein>
<dbReference type="InterPro" id="IPR013785">
    <property type="entry name" value="Aldolase_TIM"/>
</dbReference>
<dbReference type="SUPFAM" id="SSF51621">
    <property type="entry name" value="Phosphoenolpyruvate/pyruvate domain"/>
    <property type="match status" value="1"/>
</dbReference>
<dbReference type="Pfam" id="PF09370">
    <property type="entry name" value="PEP_hydrolase"/>
    <property type="match status" value="1"/>
</dbReference>
<dbReference type="GeneID" id="81624065"/>
<dbReference type="Proteomes" id="UP001148312">
    <property type="component" value="Unassembled WGS sequence"/>
</dbReference>